<dbReference type="InterPro" id="IPR043128">
    <property type="entry name" value="Rev_trsase/Diguanyl_cyclase"/>
</dbReference>
<dbReference type="CDD" id="cd01949">
    <property type="entry name" value="GGDEF"/>
    <property type="match status" value="1"/>
</dbReference>
<dbReference type="NCBIfam" id="TIGR00254">
    <property type="entry name" value="GGDEF"/>
    <property type="match status" value="1"/>
</dbReference>
<dbReference type="InterPro" id="IPR000160">
    <property type="entry name" value="GGDEF_dom"/>
</dbReference>
<feature type="transmembrane region" description="Helical" evidence="1">
    <location>
        <begin position="109"/>
        <end position="127"/>
    </location>
</feature>
<keyword evidence="1" id="KW-0472">Membrane</keyword>
<dbReference type="PANTHER" id="PTHR45138">
    <property type="entry name" value="REGULATORY COMPONENTS OF SENSORY TRANSDUCTION SYSTEM"/>
    <property type="match status" value="1"/>
</dbReference>
<keyword evidence="4" id="KW-1185">Reference proteome</keyword>
<evidence type="ECO:0000313" key="3">
    <source>
        <dbReference type="EMBL" id="MCT7661730.1"/>
    </source>
</evidence>
<protein>
    <submittedName>
        <fullName evidence="3">GGDEF domain-containing protein</fullName>
    </submittedName>
</protein>
<dbReference type="EMBL" id="JAODWD010000006">
    <property type="protein sequence ID" value="MCT7661730.1"/>
    <property type="molecule type" value="Genomic_DNA"/>
</dbReference>
<evidence type="ECO:0000259" key="2">
    <source>
        <dbReference type="PROSITE" id="PS50887"/>
    </source>
</evidence>
<evidence type="ECO:0000313" key="4">
    <source>
        <dbReference type="Proteomes" id="UP001206639"/>
    </source>
</evidence>
<dbReference type="Proteomes" id="UP001206639">
    <property type="component" value="Unassembled WGS sequence"/>
</dbReference>
<keyword evidence="1" id="KW-0812">Transmembrane</keyword>
<proteinExistence type="predicted"/>
<dbReference type="SMART" id="SM00267">
    <property type="entry name" value="GGDEF"/>
    <property type="match status" value="1"/>
</dbReference>
<reference evidence="4" key="1">
    <citation type="submission" date="2023-07" db="EMBL/GenBank/DDBJ databases">
        <authorList>
            <person name="Deng Y."/>
            <person name="Zhang Y.-Q."/>
        </authorList>
    </citation>
    <scope>NUCLEOTIDE SEQUENCE [LARGE SCALE GENOMIC DNA]</scope>
    <source>
        <strain evidence="4">CPCC 205710</strain>
    </source>
</reference>
<keyword evidence="1" id="KW-1133">Transmembrane helix</keyword>
<comment type="caution">
    <text evidence="3">The sequence shown here is derived from an EMBL/GenBank/DDBJ whole genome shotgun (WGS) entry which is preliminary data.</text>
</comment>
<dbReference type="PANTHER" id="PTHR45138:SF9">
    <property type="entry name" value="DIGUANYLATE CYCLASE DGCM-RELATED"/>
    <property type="match status" value="1"/>
</dbReference>
<feature type="domain" description="GGDEF" evidence="2">
    <location>
        <begin position="224"/>
        <end position="356"/>
    </location>
</feature>
<sequence>MPRFTDWLAEPDQFESVTKFLRQRELLRPTRVLMALVTTSSALVPLSVLARSDQLASTEVTVGVAGAALSAVMTWFWLTRWPTRRQSLVSVILGTVAVSAWSLTQPSAWGAALACTAGAVTGGYIGFFHSSRVLVFNIAVALGTAVLVGHRLARETDLTTALAAFWLVWLLNIAVPLGIRGTSKAMSRYAARSDEDPLTGLLNRRGFVDAGRRLIAGMAKSDHGFVLVIMVDLDDFKRVNDTYGHAAGDRTLMQVADLLREHAPAGVPICRSGGEEFIVAFTSVSHDAASLTTSLCQAIKRRCNNVSASIGVAYAERSDILHDDVADSIDQLVDAADLAMYEAKRKGGNRVELAPRYEKYSREPIN</sequence>
<feature type="transmembrane region" description="Helical" evidence="1">
    <location>
        <begin position="32"/>
        <end position="50"/>
    </location>
</feature>
<dbReference type="SUPFAM" id="SSF55073">
    <property type="entry name" value="Nucleotide cyclase"/>
    <property type="match status" value="1"/>
</dbReference>
<name>A0ABT2MHG8_9MYCO</name>
<gene>
    <name evidence="3" type="ORF">N4S67_25350</name>
</gene>
<dbReference type="Pfam" id="PF00990">
    <property type="entry name" value="GGDEF"/>
    <property type="match status" value="1"/>
</dbReference>
<dbReference type="PROSITE" id="PS50887">
    <property type="entry name" value="GGDEF"/>
    <property type="match status" value="1"/>
</dbReference>
<dbReference type="InterPro" id="IPR050469">
    <property type="entry name" value="Diguanylate_Cyclase"/>
</dbReference>
<feature type="transmembrane region" description="Helical" evidence="1">
    <location>
        <begin position="134"/>
        <end position="153"/>
    </location>
</feature>
<feature type="transmembrane region" description="Helical" evidence="1">
    <location>
        <begin position="159"/>
        <end position="179"/>
    </location>
</feature>
<dbReference type="Gene3D" id="3.30.70.270">
    <property type="match status" value="1"/>
</dbReference>
<organism evidence="3 4">
    <name type="scientific">Mycobacterium deserti</name>
    <dbReference type="NCBI Taxonomy" id="2978347"/>
    <lineage>
        <taxon>Bacteria</taxon>
        <taxon>Bacillati</taxon>
        <taxon>Actinomycetota</taxon>
        <taxon>Actinomycetes</taxon>
        <taxon>Mycobacteriales</taxon>
        <taxon>Mycobacteriaceae</taxon>
        <taxon>Mycobacterium</taxon>
    </lineage>
</organism>
<evidence type="ECO:0000256" key="1">
    <source>
        <dbReference type="SAM" id="Phobius"/>
    </source>
</evidence>
<dbReference type="RefSeq" id="WP_260995761.1">
    <property type="nucleotide sequence ID" value="NZ_JAODWD010000006.1"/>
</dbReference>
<accession>A0ABT2MHG8</accession>
<feature type="transmembrane region" description="Helical" evidence="1">
    <location>
        <begin position="87"/>
        <end position="103"/>
    </location>
</feature>
<feature type="transmembrane region" description="Helical" evidence="1">
    <location>
        <begin position="56"/>
        <end position="78"/>
    </location>
</feature>
<dbReference type="InterPro" id="IPR029787">
    <property type="entry name" value="Nucleotide_cyclase"/>
</dbReference>